<reference evidence="1 2" key="1">
    <citation type="journal article" date="2017" name="Nat. Commun.">
        <title>In situ click chemistry generation of cyclooxygenase-2 inhibitors.</title>
        <authorList>
            <person name="Bhardwaj A."/>
            <person name="Kaur J."/>
            <person name="Wuest M."/>
            <person name="Wuest F."/>
        </authorList>
    </citation>
    <scope>NUCLEOTIDE SEQUENCE [LARGE SCALE GENOMIC DNA]</scope>
    <source>
        <strain evidence="1">S2_012_000_R3_94</strain>
    </source>
</reference>
<dbReference type="Proteomes" id="UP000315344">
    <property type="component" value="Unassembled WGS sequence"/>
</dbReference>
<comment type="caution">
    <text evidence="1">The sequence shown here is derived from an EMBL/GenBank/DDBJ whole genome shotgun (WGS) entry which is preliminary data.</text>
</comment>
<dbReference type="AlphaFoldDB" id="A0A533I9W3"/>
<proteinExistence type="predicted"/>
<dbReference type="EMBL" id="VAFL01000006">
    <property type="protein sequence ID" value="TKW66592.1"/>
    <property type="molecule type" value="Genomic_DNA"/>
</dbReference>
<protein>
    <recommendedName>
        <fullName evidence="3">DUF4276 family protein</fullName>
    </recommendedName>
</protein>
<evidence type="ECO:0000313" key="2">
    <source>
        <dbReference type="Proteomes" id="UP000315344"/>
    </source>
</evidence>
<accession>A0A533I9W3</accession>
<evidence type="ECO:0008006" key="3">
    <source>
        <dbReference type="Google" id="ProtNLM"/>
    </source>
</evidence>
<sequence>MMIRIGVICEGQTDFVAIKIFLERELVRLGKHVTFDMIQPAYDNSLPSGWPQVLLWLEGNELPFRSALYLKGESLFEIEDEEAKFDALLFQIDSDIIGHSSFETFIRKRAISYAPPKNNIDRGNVIRHVLLSIGGHASDAASLSHKEVMAPIVESSEAWILAAENVASNPEYLIGQPLINAFGALVARSSGQAPKANYSNINKTTKTRKRICNQIAKTSSPAGRSHHYDEVVKKIVSL</sequence>
<organism evidence="1 2">
    <name type="scientific">Paracoccus denitrificans</name>
    <dbReference type="NCBI Taxonomy" id="266"/>
    <lineage>
        <taxon>Bacteria</taxon>
        <taxon>Pseudomonadati</taxon>
        <taxon>Pseudomonadota</taxon>
        <taxon>Alphaproteobacteria</taxon>
        <taxon>Rhodobacterales</taxon>
        <taxon>Paracoccaceae</taxon>
        <taxon>Paracoccus</taxon>
    </lineage>
</organism>
<name>A0A533I9W3_PARDE</name>
<evidence type="ECO:0000313" key="1">
    <source>
        <dbReference type="EMBL" id="TKW66592.1"/>
    </source>
</evidence>
<gene>
    <name evidence="1" type="ORF">DI616_08800</name>
</gene>